<dbReference type="GO" id="GO:0009073">
    <property type="term" value="P:aromatic amino acid family biosynthetic process"/>
    <property type="evidence" value="ECO:0007669"/>
    <property type="project" value="UniProtKB-KW"/>
</dbReference>
<dbReference type="Pfam" id="PF18317">
    <property type="entry name" value="SDH_C"/>
    <property type="match status" value="1"/>
</dbReference>
<sequence length="276" mass="30232">MTEADNVDRYAVMGNPIAHSKSPQIHRMFAEQTGQALRYDALLVPEDGFAEAVTNFLYRNDGKGLNVTVPFKQQAWELADRLSERAEPAGAVNTLMFRDGTLYGDNTDGAGLVRDLTRNHGVELKDKRILMLGAGGAARGVMLPLLEQQPASLHIANRTVLRARELVERFEEFGDLSASGFDAIHGNFDVIINATAAGLGGEVPPLPDNVIDKHTLCYDMMYSSEPTAFVRHCIEHNAAKALDGLGMLVEQAAESFRLWRGVMPDTLPVIEALRNS</sequence>
<feature type="domain" description="Shikimate dehydrogenase substrate binding N-terminal" evidence="10">
    <location>
        <begin position="12"/>
        <end position="95"/>
    </location>
</feature>
<feature type="binding site" evidence="8">
    <location>
        <position position="244"/>
    </location>
    <ligand>
        <name>NADP(+)</name>
        <dbReference type="ChEBI" id="CHEBI:58349"/>
    </ligand>
</feature>
<proteinExistence type="inferred from homology"/>
<protein>
    <recommendedName>
        <fullName evidence="2 8">Shikimate dehydrogenase (NADP(+))</fullName>
        <shortName evidence="8">SDH</shortName>
        <ecNumber evidence="2 8">1.1.1.25</ecNumber>
    </recommendedName>
</protein>
<dbReference type="GO" id="GO:0050661">
    <property type="term" value="F:NADP binding"/>
    <property type="evidence" value="ECO:0007669"/>
    <property type="project" value="InterPro"/>
</dbReference>
<feature type="binding site" evidence="8">
    <location>
        <position position="93"/>
    </location>
    <ligand>
        <name>shikimate</name>
        <dbReference type="ChEBI" id="CHEBI:36208"/>
    </ligand>
</feature>
<evidence type="ECO:0000313" key="13">
    <source>
        <dbReference type="Proteomes" id="UP000295707"/>
    </source>
</evidence>
<dbReference type="GO" id="GO:0019632">
    <property type="term" value="P:shikimate metabolic process"/>
    <property type="evidence" value="ECO:0007669"/>
    <property type="project" value="InterPro"/>
</dbReference>
<dbReference type="InterPro" id="IPR011342">
    <property type="entry name" value="Shikimate_DH"/>
</dbReference>
<dbReference type="InterPro" id="IPR022893">
    <property type="entry name" value="Shikimate_DH_fam"/>
</dbReference>
<keyword evidence="6 8" id="KW-0057">Aromatic amino acid biosynthesis</keyword>
<evidence type="ECO:0000259" key="11">
    <source>
        <dbReference type="Pfam" id="PF18317"/>
    </source>
</evidence>
<dbReference type="SUPFAM" id="SSF53223">
    <property type="entry name" value="Aminoacid dehydrogenase-like, N-terminal domain"/>
    <property type="match status" value="1"/>
</dbReference>
<comment type="subunit">
    <text evidence="8">Homodimer.</text>
</comment>
<keyword evidence="13" id="KW-1185">Reference proteome</keyword>
<evidence type="ECO:0000256" key="5">
    <source>
        <dbReference type="ARBA" id="ARBA00023002"/>
    </source>
</evidence>
<feature type="domain" description="Quinate/shikimate 5-dehydrogenase/glutamyl-tRNA reductase" evidence="9">
    <location>
        <begin position="122"/>
        <end position="197"/>
    </location>
</feature>
<dbReference type="Pfam" id="PF01488">
    <property type="entry name" value="Shikimate_DH"/>
    <property type="match status" value="1"/>
</dbReference>
<dbReference type="EMBL" id="SMFX01000001">
    <property type="protein sequence ID" value="TCK16804.1"/>
    <property type="molecule type" value="Genomic_DNA"/>
</dbReference>
<dbReference type="Pfam" id="PF08501">
    <property type="entry name" value="Shikimate_dh_N"/>
    <property type="match status" value="1"/>
</dbReference>
<keyword evidence="5 8" id="KW-0560">Oxidoreductase</keyword>
<dbReference type="OrthoDB" id="9776868at2"/>
<dbReference type="GO" id="GO:0008652">
    <property type="term" value="P:amino acid biosynthetic process"/>
    <property type="evidence" value="ECO:0007669"/>
    <property type="project" value="UniProtKB-KW"/>
</dbReference>
<dbReference type="InterPro" id="IPR036291">
    <property type="entry name" value="NAD(P)-bd_dom_sf"/>
</dbReference>
<accession>A0A4R1H521</accession>
<dbReference type="PANTHER" id="PTHR21089">
    <property type="entry name" value="SHIKIMATE DEHYDROGENASE"/>
    <property type="match status" value="1"/>
</dbReference>
<dbReference type="InterPro" id="IPR013708">
    <property type="entry name" value="Shikimate_DH-bd_N"/>
</dbReference>
<feature type="binding site" evidence="8">
    <location>
        <begin position="133"/>
        <end position="137"/>
    </location>
    <ligand>
        <name>NADP(+)</name>
        <dbReference type="ChEBI" id="CHEBI:58349"/>
    </ligand>
</feature>
<dbReference type="FunFam" id="3.40.50.10860:FF:000006">
    <property type="entry name" value="Shikimate dehydrogenase (NADP(+))"/>
    <property type="match status" value="1"/>
</dbReference>
<feature type="active site" description="Proton acceptor" evidence="8">
    <location>
        <position position="72"/>
    </location>
</feature>
<evidence type="ECO:0000256" key="6">
    <source>
        <dbReference type="ARBA" id="ARBA00023141"/>
    </source>
</evidence>
<dbReference type="AlphaFoldDB" id="A0A4R1H521"/>
<comment type="similarity">
    <text evidence="8">Belongs to the shikimate dehydrogenase family.</text>
</comment>
<comment type="function">
    <text evidence="8">Involved in the biosynthesis of the chorismate, which leads to the biosynthesis of aromatic amino acids. Catalyzes the reversible NADPH linked reduction of 3-dehydroshikimate (DHSA) to yield shikimate (SA).</text>
</comment>
<comment type="catalytic activity">
    <reaction evidence="7 8">
        <text>shikimate + NADP(+) = 3-dehydroshikimate + NADPH + H(+)</text>
        <dbReference type="Rhea" id="RHEA:17737"/>
        <dbReference type="ChEBI" id="CHEBI:15378"/>
        <dbReference type="ChEBI" id="CHEBI:16630"/>
        <dbReference type="ChEBI" id="CHEBI:36208"/>
        <dbReference type="ChEBI" id="CHEBI:57783"/>
        <dbReference type="ChEBI" id="CHEBI:58349"/>
        <dbReference type="EC" id="1.1.1.25"/>
    </reaction>
</comment>
<feature type="binding site" evidence="8">
    <location>
        <position position="84"/>
    </location>
    <ligand>
        <name>NADP(+)</name>
        <dbReference type="ChEBI" id="CHEBI:58349"/>
    </ligand>
</feature>
<dbReference type="PANTHER" id="PTHR21089:SF1">
    <property type="entry name" value="BIFUNCTIONAL 3-DEHYDROQUINATE DEHYDRATASE_SHIKIMATE DEHYDROGENASE, CHLOROPLASTIC"/>
    <property type="match status" value="1"/>
</dbReference>
<gene>
    <name evidence="8" type="primary">aroE</name>
    <name evidence="12" type="ORF">DFR30_0023</name>
</gene>
<evidence type="ECO:0000259" key="9">
    <source>
        <dbReference type="Pfam" id="PF01488"/>
    </source>
</evidence>
<evidence type="ECO:0000259" key="10">
    <source>
        <dbReference type="Pfam" id="PF08501"/>
    </source>
</evidence>
<dbReference type="FunFam" id="3.40.50.720:FF:000104">
    <property type="entry name" value="Shikimate dehydrogenase (NADP(+))"/>
    <property type="match status" value="1"/>
</dbReference>
<comment type="pathway">
    <text evidence="1 8">Metabolic intermediate biosynthesis; chorismate biosynthesis; chorismate from D-erythrose 4-phosphate and phosphoenolpyruvate: step 4/7.</text>
</comment>
<dbReference type="InterPro" id="IPR046346">
    <property type="entry name" value="Aminoacid_DH-like_N_sf"/>
</dbReference>
<evidence type="ECO:0000256" key="8">
    <source>
        <dbReference type="HAMAP-Rule" id="MF_00222"/>
    </source>
</evidence>
<evidence type="ECO:0000256" key="2">
    <source>
        <dbReference type="ARBA" id="ARBA00012962"/>
    </source>
</evidence>
<organism evidence="12 13">
    <name type="scientific">Thiogranum longum</name>
    <dbReference type="NCBI Taxonomy" id="1537524"/>
    <lineage>
        <taxon>Bacteria</taxon>
        <taxon>Pseudomonadati</taxon>
        <taxon>Pseudomonadota</taxon>
        <taxon>Gammaproteobacteria</taxon>
        <taxon>Chromatiales</taxon>
        <taxon>Ectothiorhodospiraceae</taxon>
        <taxon>Thiogranum</taxon>
    </lineage>
</organism>
<dbReference type="NCBIfam" id="TIGR00507">
    <property type="entry name" value="aroE"/>
    <property type="match status" value="1"/>
</dbReference>
<evidence type="ECO:0000256" key="3">
    <source>
        <dbReference type="ARBA" id="ARBA00022605"/>
    </source>
</evidence>
<feature type="binding site" evidence="8">
    <location>
        <position position="251"/>
    </location>
    <ligand>
        <name>shikimate</name>
        <dbReference type="ChEBI" id="CHEBI:36208"/>
    </ligand>
</feature>
<dbReference type="InterPro" id="IPR041121">
    <property type="entry name" value="SDH_C"/>
</dbReference>
<name>A0A4R1H521_9GAMM</name>
<feature type="binding site" evidence="8">
    <location>
        <position position="222"/>
    </location>
    <ligand>
        <name>shikimate</name>
        <dbReference type="ChEBI" id="CHEBI:36208"/>
    </ligand>
</feature>
<feature type="binding site" evidence="8">
    <location>
        <position position="108"/>
    </location>
    <ligand>
        <name>shikimate</name>
        <dbReference type="ChEBI" id="CHEBI:36208"/>
    </ligand>
</feature>
<dbReference type="Gene3D" id="3.40.50.10860">
    <property type="entry name" value="Leucine Dehydrogenase, chain A, domain 1"/>
    <property type="match status" value="1"/>
</dbReference>
<evidence type="ECO:0000256" key="1">
    <source>
        <dbReference type="ARBA" id="ARBA00004871"/>
    </source>
</evidence>
<comment type="caution">
    <text evidence="12">The sequence shown here is derived from an EMBL/GenBank/DDBJ whole genome shotgun (WGS) entry which is preliminary data.</text>
</comment>
<dbReference type="Proteomes" id="UP000295707">
    <property type="component" value="Unassembled WGS sequence"/>
</dbReference>
<feature type="domain" description="SDH C-terminal" evidence="11">
    <location>
        <begin position="244"/>
        <end position="274"/>
    </location>
</feature>
<dbReference type="CDD" id="cd01065">
    <property type="entry name" value="NAD_bind_Shikimate_DH"/>
    <property type="match status" value="1"/>
</dbReference>
<feature type="binding site" evidence="8">
    <location>
        <position position="68"/>
    </location>
    <ligand>
        <name>shikimate</name>
        <dbReference type="ChEBI" id="CHEBI:36208"/>
    </ligand>
</feature>
<dbReference type="EC" id="1.1.1.25" evidence="2 8"/>
<dbReference type="Gene3D" id="3.40.50.720">
    <property type="entry name" value="NAD(P)-binding Rossmann-like Domain"/>
    <property type="match status" value="1"/>
</dbReference>
<feature type="binding site" evidence="8">
    <location>
        <position position="220"/>
    </location>
    <ligand>
        <name>NADP(+)</name>
        <dbReference type="ChEBI" id="CHEBI:58349"/>
    </ligand>
</feature>
<evidence type="ECO:0000313" key="12">
    <source>
        <dbReference type="EMBL" id="TCK16804.1"/>
    </source>
</evidence>
<keyword evidence="4 8" id="KW-0521">NADP</keyword>
<dbReference type="NCBIfam" id="NF001310">
    <property type="entry name" value="PRK00258.1-2"/>
    <property type="match status" value="1"/>
</dbReference>
<keyword evidence="3 8" id="KW-0028">Amino-acid biosynthesis</keyword>
<reference evidence="12 13" key="1">
    <citation type="submission" date="2019-03" db="EMBL/GenBank/DDBJ databases">
        <title>Genomic Encyclopedia of Type Strains, Phase IV (KMG-IV): sequencing the most valuable type-strain genomes for metagenomic binning, comparative biology and taxonomic classification.</title>
        <authorList>
            <person name="Goeker M."/>
        </authorList>
    </citation>
    <scope>NUCLEOTIDE SEQUENCE [LARGE SCALE GENOMIC DNA]</scope>
    <source>
        <strain evidence="12 13">DSM 19610</strain>
    </source>
</reference>
<evidence type="ECO:0000256" key="7">
    <source>
        <dbReference type="ARBA" id="ARBA00049442"/>
    </source>
</evidence>
<dbReference type="GO" id="GO:0009423">
    <property type="term" value="P:chorismate biosynthetic process"/>
    <property type="evidence" value="ECO:0007669"/>
    <property type="project" value="UniProtKB-UniRule"/>
</dbReference>
<feature type="binding site" evidence="8">
    <location>
        <begin position="20"/>
        <end position="22"/>
    </location>
    <ligand>
        <name>shikimate</name>
        <dbReference type="ChEBI" id="CHEBI:36208"/>
    </ligand>
</feature>
<dbReference type="InterPro" id="IPR006151">
    <property type="entry name" value="Shikm_DH/Glu-tRNA_Rdtase"/>
</dbReference>
<dbReference type="SUPFAM" id="SSF51735">
    <property type="entry name" value="NAD(P)-binding Rossmann-fold domains"/>
    <property type="match status" value="1"/>
</dbReference>
<feature type="binding site" evidence="8">
    <location>
        <begin position="157"/>
        <end position="162"/>
    </location>
    <ligand>
        <name>NADP(+)</name>
        <dbReference type="ChEBI" id="CHEBI:58349"/>
    </ligand>
</feature>
<dbReference type="GO" id="GO:0005829">
    <property type="term" value="C:cytosol"/>
    <property type="evidence" value="ECO:0007669"/>
    <property type="project" value="TreeGrafter"/>
</dbReference>
<evidence type="ECO:0000256" key="4">
    <source>
        <dbReference type="ARBA" id="ARBA00022857"/>
    </source>
</evidence>
<dbReference type="RefSeq" id="WP_132970736.1">
    <property type="nucleotide sequence ID" value="NZ_SMFX01000001.1"/>
</dbReference>
<dbReference type="HAMAP" id="MF_00222">
    <property type="entry name" value="Shikimate_DH_AroE"/>
    <property type="match status" value="1"/>
</dbReference>
<dbReference type="UniPathway" id="UPA00053">
    <property type="reaction ID" value="UER00087"/>
</dbReference>
<dbReference type="GO" id="GO:0004764">
    <property type="term" value="F:shikimate 3-dehydrogenase (NADP+) activity"/>
    <property type="evidence" value="ECO:0007669"/>
    <property type="project" value="UniProtKB-UniRule"/>
</dbReference>